<dbReference type="PANTHER" id="PTHR13935:SF46">
    <property type="entry name" value="TRANSCRIPTION FACTOR BHLH167-RELATED"/>
    <property type="match status" value="1"/>
</dbReference>
<proteinExistence type="predicted"/>
<accession>A0AAN9M981</accession>
<dbReference type="GO" id="GO:0000981">
    <property type="term" value="F:DNA-binding transcription factor activity, RNA polymerase II-specific"/>
    <property type="evidence" value="ECO:0007669"/>
    <property type="project" value="TreeGrafter"/>
</dbReference>
<dbReference type="Gene3D" id="4.10.280.10">
    <property type="entry name" value="Helix-loop-helix DNA-binding domain"/>
    <property type="match status" value="1"/>
</dbReference>
<protein>
    <recommendedName>
        <fullName evidence="6">BHLH domain-containing protein</fullName>
    </recommendedName>
</protein>
<keyword evidence="5" id="KW-0175">Coiled coil</keyword>
<dbReference type="AlphaFoldDB" id="A0AAN9M981"/>
<dbReference type="InterPro" id="IPR036638">
    <property type="entry name" value="HLH_DNA-bd_sf"/>
</dbReference>
<evidence type="ECO:0000256" key="5">
    <source>
        <dbReference type="SAM" id="Coils"/>
    </source>
</evidence>
<evidence type="ECO:0000313" key="7">
    <source>
        <dbReference type="EMBL" id="KAK7350610.1"/>
    </source>
</evidence>
<keyword evidence="3" id="KW-0804">Transcription</keyword>
<organism evidence="7 8">
    <name type="scientific">Canavalia gladiata</name>
    <name type="common">Sword bean</name>
    <name type="synonym">Dolichos gladiatus</name>
    <dbReference type="NCBI Taxonomy" id="3824"/>
    <lineage>
        <taxon>Eukaryota</taxon>
        <taxon>Viridiplantae</taxon>
        <taxon>Streptophyta</taxon>
        <taxon>Embryophyta</taxon>
        <taxon>Tracheophyta</taxon>
        <taxon>Spermatophyta</taxon>
        <taxon>Magnoliopsida</taxon>
        <taxon>eudicotyledons</taxon>
        <taxon>Gunneridae</taxon>
        <taxon>Pentapetalae</taxon>
        <taxon>rosids</taxon>
        <taxon>fabids</taxon>
        <taxon>Fabales</taxon>
        <taxon>Fabaceae</taxon>
        <taxon>Papilionoideae</taxon>
        <taxon>50 kb inversion clade</taxon>
        <taxon>NPAAA clade</taxon>
        <taxon>indigoferoid/millettioid clade</taxon>
        <taxon>Phaseoleae</taxon>
        <taxon>Canavalia</taxon>
    </lineage>
</organism>
<name>A0AAN9M981_CANGL</name>
<dbReference type="InterPro" id="IPR011598">
    <property type="entry name" value="bHLH_dom"/>
</dbReference>
<comment type="caution">
    <text evidence="7">The sequence shown here is derived from an EMBL/GenBank/DDBJ whole genome shotgun (WGS) entry which is preliminary data.</text>
</comment>
<dbReference type="EMBL" id="JAYMYQ010000002">
    <property type="protein sequence ID" value="KAK7350610.1"/>
    <property type="molecule type" value="Genomic_DNA"/>
</dbReference>
<keyword evidence="4" id="KW-0539">Nucleus</keyword>
<dbReference type="Proteomes" id="UP001367508">
    <property type="component" value="Unassembled WGS sequence"/>
</dbReference>
<evidence type="ECO:0000313" key="8">
    <source>
        <dbReference type="Proteomes" id="UP001367508"/>
    </source>
</evidence>
<feature type="domain" description="BHLH" evidence="6">
    <location>
        <begin position="12"/>
        <end position="68"/>
    </location>
</feature>
<gene>
    <name evidence="7" type="ORF">VNO77_09424</name>
</gene>
<reference evidence="7 8" key="1">
    <citation type="submission" date="2024-01" db="EMBL/GenBank/DDBJ databases">
        <title>The genomes of 5 underutilized Papilionoideae crops provide insights into root nodulation and disease resistanc.</title>
        <authorList>
            <person name="Jiang F."/>
        </authorList>
    </citation>
    <scope>NUCLEOTIDE SEQUENCE [LARGE SCALE GENOMIC DNA]</scope>
    <source>
        <strain evidence="7">LVBAO_FW01</strain>
        <tissue evidence="7">Leaves</tissue>
    </source>
</reference>
<dbReference type="PROSITE" id="PS50888">
    <property type="entry name" value="BHLH"/>
    <property type="match status" value="1"/>
</dbReference>
<dbReference type="GO" id="GO:0090575">
    <property type="term" value="C:RNA polymerase II transcription regulator complex"/>
    <property type="evidence" value="ECO:0007669"/>
    <property type="project" value="TreeGrafter"/>
</dbReference>
<feature type="coiled-coil region" evidence="5">
    <location>
        <begin position="58"/>
        <end position="85"/>
    </location>
</feature>
<dbReference type="GO" id="GO:0046983">
    <property type="term" value="F:protein dimerization activity"/>
    <property type="evidence" value="ECO:0007669"/>
    <property type="project" value="InterPro"/>
</dbReference>
<sequence length="193" mass="22019">MKKKLASTTDVSSKLDRKTIEKNRRIHMKTLCVQLASLIPSNIKTSKSKFMQGQQDQVDLAVRYIKHMRDRIERLERKKEQALSSSQTNNTKTTSLNNVESELPLLQLRDLGSGIEVVMVSDLNNKTFMLYEVIGVLEEEGAEVVAASFSTLGDKIFYLVHAQVKISRVGVETSRVYERLQEFIAPLESWEQE</sequence>
<keyword evidence="8" id="KW-1185">Reference proteome</keyword>
<keyword evidence="2" id="KW-0805">Transcription regulation</keyword>
<evidence type="ECO:0000256" key="1">
    <source>
        <dbReference type="ARBA" id="ARBA00004123"/>
    </source>
</evidence>
<dbReference type="InterPro" id="IPR015660">
    <property type="entry name" value="MASH1/Ascl1a-like"/>
</dbReference>
<dbReference type="GO" id="GO:0000977">
    <property type="term" value="F:RNA polymerase II transcription regulatory region sequence-specific DNA binding"/>
    <property type="evidence" value="ECO:0007669"/>
    <property type="project" value="TreeGrafter"/>
</dbReference>
<evidence type="ECO:0000256" key="3">
    <source>
        <dbReference type="ARBA" id="ARBA00023163"/>
    </source>
</evidence>
<evidence type="ECO:0000256" key="4">
    <source>
        <dbReference type="ARBA" id="ARBA00023242"/>
    </source>
</evidence>
<dbReference type="PANTHER" id="PTHR13935">
    <property type="entry name" value="ACHAETE-SCUTE TRANSCRIPTION FACTOR-RELATED"/>
    <property type="match status" value="1"/>
</dbReference>
<dbReference type="SUPFAM" id="SSF47459">
    <property type="entry name" value="HLH, helix-loop-helix DNA-binding domain"/>
    <property type="match status" value="1"/>
</dbReference>
<comment type="subcellular location">
    <subcellularLocation>
        <location evidence="1">Nucleus</location>
    </subcellularLocation>
</comment>
<evidence type="ECO:0000259" key="6">
    <source>
        <dbReference type="PROSITE" id="PS50888"/>
    </source>
</evidence>
<evidence type="ECO:0000256" key="2">
    <source>
        <dbReference type="ARBA" id="ARBA00023015"/>
    </source>
</evidence>